<name>A0A3Q0JJP0_DIACI</name>
<evidence type="ECO:0000256" key="1">
    <source>
        <dbReference type="SAM" id="MobiDB-lite"/>
    </source>
</evidence>
<dbReference type="AlphaFoldDB" id="A0A3Q0JJP0"/>
<dbReference type="Proteomes" id="UP000079169">
    <property type="component" value="Unplaced"/>
</dbReference>
<protein>
    <submittedName>
        <fullName evidence="3">Uncharacterized protein LOC113473025</fullName>
    </submittedName>
</protein>
<dbReference type="RefSeq" id="XP_026688594.1">
    <property type="nucleotide sequence ID" value="XM_026832793.1"/>
</dbReference>
<reference evidence="3" key="1">
    <citation type="submission" date="2025-08" db="UniProtKB">
        <authorList>
            <consortium name="RefSeq"/>
        </authorList>
    </citation>
    <scope>IDENTIFICATION</scope>
</reference>
<proteinExistence type="predicted"/>
<sequence>MKSIESMKSILNEPPPMSEDPNDMAEYLQSLQGLHKEADNKKVLIDSFNKRIIGMTELESEEVKELIQVGVHGLQVELNALLQKEVKDLIQVGVHGLQVELKALLQ</sequence>
<feature type="non-terminal residue" evidence="3">
    <location>
        <position position="106"/>
    </location>
</feature>
<gene>
    <name evidence="3" type="primary">LOC113473025</name>
</gene>
<feature type="region of interest" description="Disordered" evidence="1">
    <location>
        <begin position="1"/>
        <end position="23"/>
    </location>
</feature>
<organism evidence="2 3">
    <name type="scientific">Diaphorina citri</name>
    <name type="common">Asian citrus psyllid</name>
    <dbReference type="NCBI Taxonomy" id="121845"/>
    <lineage>
        <taxon>Eukaryota</taxon>
        <taxon>Metazoa</taxon>
        <taxon>Ecdysozoa</taxon>
        <taxon>Arthropoda</taxon>
        <taxon>Hexapoda</taxon>
        <taxon>Insecta</taxon>
        <taxon>Pterygota</taxon>
        <taxon>Neoptera</taxon>
        <taxon>Paraneoptera</taxon>
        <taxon>Hemiptera</taxon>
        <taxon>Sternorrhyncha</taxon>
        <taxon>Psylloidea</taxon>
        <taxon>Psyllidae</taxon>
        <taxon>Diaphorininae</taxon>
        <taxon>Diaphorina</taxon>
    </lineage>
</organism>
<dbReference type="PaxDb" id="121845-A0A3Q0JJP0"/>
<dbReference type="SUPFAM" id="SSF46966">
    <property type="entry name" value="Spectrin repeat"/>
    <property type="match status" value="1"/>
</dbReference>
<evidence type="ECO:0000313" key="2">
    <source>
        <dbReference type="Proteomes" id="UP000079169"/>
    </source>
</evidence>
<accession>A0A3Q0JJP0</accession>
<evidence type="ECO:0000313" key="3">
    <source>
        <dbReference type="RefSeq" id="XP_026688594.1"/>
    </source>
</evidence>
<dbReference type="GeneID" id="113473025"/>
<dbReference type="KEGG" id="dci:113473025"/>
<keyword evidence="2" id="KW-1185">Reference proteome</keyword>